<accession>A0A0F9PL89</accession>
<evidence type="ECO:0000313" key="2">
    <source>
        <dbReference type="EMBL" id="KKN30939.1"/>
    </source>
</evidence>
<protein>
    <submittedName>
        <fullName evidence="2">Uncharacterized protein</fullName>
    </submittedName>
</protein>
<keyword evidence="1" id="KW-0175">Coiled coil</keyword>
<organism evidence="2">
    <name type="scientific">marine sediment metagenome</name>
    <dbReference type="NCBI Taxonomy" id="412755"/>
    <lineage>
        <taxon>unclassified sequences</taxon>
        <taxon>metagenomes</taxon>
        <taxon>ecological metagenomes</taxon>
    </lineage>
</organism>
<feature type="coiled-coil region" evidence="1">
    <location>
        <begin position="149"/>
        <end position="176"/>
    </location>
</feature>
<dbReference type="EMBL" id="LAZR01002369">
    <property type="protein sequence ID" value="KKN30939.1"/>
    <property type="molecule type" value="Genomic_DNA"/>
</dbReference>
<sequence length="200" mass="22817">MKGLYQKYYIKKASGKPLDPNFEAIVLRIDGGRYLNACRFGAIAFAEAVREHNSLLANDIQKRLQVLKEGERDGRSDGKDDIGAMYGFTDLAYTDNRILEEEVKRKGEEIKQLKGVINNKVEIAILEADRDHAEIKRLMEVNIKTVKSLGLCAEKIEQLRKALDEIDKEADDTYENSEVPELNDCIDRMQQIAKQELKVK</sequence>
<gene>
    <name evidence="2" type="ORF">LCGC14_0828900</name>
</gene>
<name>A0A0F9PL89_9ZZZZ</name>
<evidence type="ECO:0000256" key="1">
    <source>
        <dbReference type="SAM" id="Coils"/>
    </source>
</evidence>
<proteinExistence type="predicted"/>
<dbReference type="AlphaFoldDB" id="A0A0F9PL89"/>
<reference evidence="2" key="1">
    <citation type="journal article" date="2015" name="Nature">
        <title>Complex archaea that bridge the gap between prokaryotes and eukaryotes.</title>
        <authorList>
            <person name="Spang A."/>
            <person name="Saw J.H."/>
            <person name="Jorgensen S.L."/>
            <person name="Zaremba-Niedzwiedzka K."/>
            <person name="Martijn J."/>
            <person name="Lind A.E."/>
            <person name="van Eijk R."/>
            <person name="Schleper C."/>
            <person name="Guy L."/>
            <person name="Ettema T.J."/>
        </authorList>
    </citation>
    <scope>NUCLEOTIDE SEQUENCE</scope>
</reference>
<comment type="caution">
    <text evidence="2">The sequence shown here is derived from an EMBL/GenBank/DDBJ whole genome shotgun (WGS) entry which is preliminary data.</text>
</comment>